<proteinExistence type="inferred from homology"/>
<dbReference type="Pfam" id="PF02782">
    <property type="entry name" value="FGGY_C"/>
    <property type="match status" value="1"/>
</dbReference>
<evidence type="ECO:0000256" key="4">
    <source>
        <dbReference type="RuleBase" id="RU003733"/>
    </source>
</evidence>
<dbReference type="InterPro" id="IPR018483">
    <property type="entry name" value="Carb_kinase_FGGY_CS"/>
</dbReference>
<evidence type="ECO:0000259" key="5">
    <source>
        <dbReference type="Pfam" id="PF00370"/>
    </source>
</evidence>
<dbReference type="SUPFAM" id="SSF53067">
    <property type="entry name" value="Actin-like ATPase domain"/>
    <property type="match status" value="2"/>
</dbReference>
<dbReference type="PANTHER" id="PTHR43095:SF5">
    <property type="entry name" value="XYLULOSE KINASE"/>
    <property type="match status" value="1"/>
</dbReference>
<accession>U4KF70</accession>
<keyword evidence="3 4" id="KW-0418">Kinase</keyword>
<dbReference type="PANTHER" id="PTHR43095">
    <property type="entry name" value="SUGAR KINASE"/>
    <property type="match status" value="1"/>
</dbReference>
<dbReference type="RefSeq" id="WP_022562157.1">
    <property type="nucleotide sequence ID" value="NC_022543.1"/>
</dbReference>
<name>U4KF70_9VIBR</name>
<keyword evidence="2 4" id="KW-0808">Transferase</keyword>
<feature type="domain" description="Carbohydrate kinase FGGY N-terminal" evidence="5">
    <location>
        <begin position="3"/>
        <end position="248"/>
    </location>
</feature>
<keyword evidence="8" id="KW-1185">Reference proteome</keyword>
<dbReference type="InterPro" id="IPR000577">
    <property type="entry name" value="Carb_kinase_FGGY"/>
</dbReference>
<reference evidence="7 8" key="1">
    <citation type="journal article" date="2013" name="ISME J.">
        <title>Comparative genomics of pathogenic lineages of Vibrio nigripulchritudo identifies virulence-associated traits.</title>
        <authorList>
            <person name="Goudenege D."/>
            <person name="Labreuche Y."/>
            <person name="Krin E."/>
            <person name="Ansquer D."/>
            <person name="Mangenot S."/>
            <person name="Calteau A."/>
            <person name="Medigue C."/>
            <person name="Mazel D."/>
            <person name="Polz M.F."/>
            <person name="Le Roux F."/>
        </authorList>
    </citation>
    <scope>NUCLEOTIDE SEQUENCE [LARGE SCALE GENOMIC DNA]</scope>
    <source>
        <strain evidence="8">SnF1</strain>
    </source>
</reference>
<dbReference type="KEGG" id="vni:VIBNI_B2086"/>
<dbReference type="EMBL" id="FO203527">
    <property type="protein sequence ID" value="CCO61793.1"/>
    <property type="molecule type" value="Genomic_DNA"/>
</dbReference>
<dbReference type="STRING" id="28173.VIBNI_B2086"/>
<feature type="domain" description="Carbohydrate kinase FGGY C-terminal" evidence="6">
    <location>
        <begin position="281"/>
        <end position="451"/>
    </location>
</feature>
<sequence length="506" mass="55342">MAYVIGLDIGTTSTIGLLIKPGDASIRFTASRPVRFYSEQPSWAEEDPTEWWENVCQICSELIEVSGISNNDVVGIGVTGMLPAVVLMDSENKLIRRSIQQSDGRCSAQVSALKSEVNEEEFLRKSGNGINQQLVAAKLRWLEQNEPDNFSQIATVMGSYDYINWKLTNEKSVDRNWALEAGFVDVGLGQLSSELIAHAHISESAVPNLSQSHKILGKLTQLAAEQTGLSEGTPVVGGSADHIASAYGAGIHQAGDVLLKFGGSVDVLVSSKTASPDERMYLDYHLLPDLFMPNGCMASGGSGLNWFVNQFAKYEAQQAQDKGVTPHRYLDSLSQSVPAGSEGVVALPYLLGEKTPIHDPFARGVFAGLSLNHGVPHLWRALLESFAYAIRHHLEVFQDMGFSTQRFWVSDGGSNSEFWMQIVSDVLQQPLQTLEGHPGSCLGAAWMAAVGSGLSSDFTAVSDYVSYSRVIEPNPENQRVYQQGYDTYQSMYRQLQPIFSKENSDD</sequence>
<evidence type="ECO:0000313" key="8">
    <source>
        <dbReference type="Proteomes" id="UP000016895"/>
    </source>
</evidence>
<dbReference type="PROSITE" id="PS00445">
    <property type="entry name" value="FGGY_KINASES_2"/>
    <property type="match status" value="1"/>
</dbReference>
<protein>
    <submittedName>
        <fullName evidence="7">Putative Xylulose kinase</fullName>
        <ecNumber evidence="7">2.7.1.17</ecNumber>
    </submittedName>
</protein>
<gene>
    <name evidence="7" type="ORF">VIBNI_B2086</name>
</gene>
<comment type="similarity">
    <text evidence="1 4">Belongs to the FGGY kinase family.</text>
</comment>
<dbReference type="InterPro" id="IPR018484">
    <property type="entry name" value="FGGY_N"/>
</dbReference>
<dbReference type="InterPro" id="IPR050406">
    <property type="entry name" value="FGGY_Carb_Kinase"/>
</dbReference>
<dbReference type="Pfam" id="PF00370">
    <property type="entry name" value="FGGY_N"/>
    <property type="match status" value="1"/>
</dbReference>
<dbReference type="CDD" id="cd07804">
    <property type="entry name" value="ASKHA_NBD_FGGY_RrXK-like"/>
    <property type="match status" value="1"/>
</dbReference>
<dbReference type="InterPro" id="IPR043129">
    <property type="entry name" value="ATPase_NBD"/>
</dbReference>
<organism evidence="7 8">
    <name type="scientific">Vibrio nigripulchritudo</name>
    <dbReference type="NCBI Taxonomy" id="28173"/>
    <lineage>
        <taxon>Bacteria</taxon>
        <taxon>Pseudomonadati</taxon>
        <taxon>Pseudomonadota</taxon>
        <taxon>Gammaproteobacteria</taxon>
        <taxon>Vibrionales</taxon>
        <taxon>Vibrionaceae</taxon>
        <taxon>Vibrio</taxon>
    </lineage>
</organism>
<dbReference type="AlphaFoldDB" id="U4KF70"/>
<dbReference type="Proteomes" id="UP000016895">
    <property type="component" value="Chromosome 2"/>
</dbReference>
<dbReference type="EC" id="2.7.1.17" evidence="7"/>
<evidence type="ECO:0000313" key="7">
    <source>
        <dbReference type="EMBL" id="CCO61793.1"/>
    </source>
</evidence>
<dbReference type="GO" id="GO:0004856">
    <property type="term" value="F:D-xylulokinase activity"/>
    <property type="evidence" value="ECO:0007669"/>
    <property type="project" value="UniProtKB-EC"/>
</dbReference>
<dbReference type="OrthoDB" id="9805576at2"/>
<dbReference type="InterPro" id="IPR018485">
    <property type="entry name" value="FGGY_C"/>
</dbReference>
<dbReference type="Gene3D" id="3.30.420.40">
    <property type="match status" value="2"/>
</dbReference>
<evidence type="ECO:0000256" key="2">
    <source>
        <dbReference type="ARBA" id="ARBA00022679"/>
    </source>
</evidence>
<evidence type="ECO:0000259" key="6">
    <source>
        <dbReference type="Pfam" id="PF02782"/>
    </source>
</evidence>
<evidence type="ECO:0000256" key="1">
    <source>
        <dbReference type="ARBA" id="ARBA00009156"/>
    </source>
</evidence>
<dbReference type="PIRSF" id="PIRSF000538">
    <property type="entry name" value="GlpK"/>
    <property type="match status" value="1"/>
</dbReference>
<dbReference type="PATRIC" id="fig|1260221.3.peg.5641"/>
<evidence type="ECO:0000256" key="3">
    <source>
        <dbReference type="ARBA" id="ARBA00022777"/>
    </source>
</evidence>